<proteinExistence type="inferred from homology"/>
<dbReference type="EMBL" id="JAHYIQ010000015">
    <property type="protein sequence ID" value="KAK1125645.1"/>
    <property type="molecule type" value="Genomic_DNA"/>
</dbReference>
<evidence type="ECO:0008006" key="4">
    <source>
        <dbReference type="Google" id="ProtNLM"/>
    </source>
</evidence>
<dbReference type="GO" id="GO:0036064">
    <property type="term" value="C:ciliary basal body"/>
    <property type="evidence" value="ECO:0007669"/>
    <property type="project" value="TreeGrafter"/>
</dbReference>
<organism evidence="2 3">
    <name type="scientific">Melipona bicolor</name>
    <dbReference type="NCBI Taxonomy" id="60889"/>
    <lineage>
        <taxon>Eukaryota</taxon>
        <taxon>Metazoa</taxon>
        <taxon>Ecdysozoa</taxon>
        <taxon>Arthropoda</taxon>
        <taxon>Hexapoda</taxon>
        <taxon>Insecta</taxon>
        <taxon>Pterygota</taxon>
        <taxon>Neoptera</taxon>
        <taxon>Endopterygota</taxon>
        <taxon>Hymenoptera</taxon>
        <taxon>Apocrita</taxon>
        <taxon>Aculeata</taxon>
        <taxon>Apoidea</taxon>
        <taxon>Anthophila</taxon>
        <taxon>Apidae</taxon>
        <taxon>Melipona</taxon>
    </lineage>
</organism>
<evidence type="ECO:0000313" key="2">
    <source>
        <dbReference type="EMBL" id="KAK1125645.1"/>
    </source>
</evidence>
<protein>
    <recommendedName>
        <fullName evidence="4">Stabilizer of axonemal microtubules 1</fullName>
    </recommendedName>
</protein>
<evidence type="ECO:0000313" key="3">
    <source>
        <dbReference type="Proteomes" id="UP001177670"/>
    </source>
</evidence>
<sequence>MRMYKPPSKLFESNTTYHLSYLNVDHSEMRRSRSQPIRPKPALTKSDARFLGATTNQLSYKYIGSIPKTKPIIPKQRSMIVSGPMESVTTVRQDYSHKYMEKPEIIIPCGNIRLSSGKLDANTTAKLSYADPGCTEPTINFKPIVVYCPPSEPILHDTTQKLSYQPVHIGEKDTYSWQQKPIYKPPDVAMCAKTTYTESFLKNEESCMEKPIRPCAANVFPSGGEFYGNTIYNQSYLQSTIVERMEPIIPCNAISKLDGKISTDTTSKLSYQPVYSEKRLPILPRTRNMIGDGPIQSETTNRCDFVKKITLRPDLIIPCDNLRNPDIPIDDRTTTKLSYTKPDPIEWIQSFKPIVQYQR</sequence>
<dbReference type="PANTHER" id="PTHR31516">
    <property type="entry name" value="STABILIZER OF AXONEMAL MICROTUBULES 2"/>
    <property type="match status" value="1"/>
</dbReference>
<keyword evidence="3" id="KW-1185">Reference proteome</keyword>
<gene>
    <name evidence="2" type="ORF">K0M31_005203</name>
</gene>
<dbReference type="GO" id="GO:0005814">
    <property type="term" value="C:centriole"/>
    <property type="evidence" value="ECO:0007669"/>
    <property type="project" value="TreeGrafter"/>
</dbReference>
<name>A0AA40FUK7_9HYME</name>
<dbReference type="GO" id="GO:0005879">
    <property type="term" value="C:axonemal microtubule"/>
    <property type="evidence" value="ECO:0007669"/>
    <property type="project" value="TreeGrafter"/>
</dbReference>
<dbReference type="Proteomes" id="UP001177670">
    <property type="component" value="Unassembled WGS sequence"/>
</dbReference>
<comment type="similarity">
    <text evidence="1">Belongs to the FAM154 family.</text>
</comment>
<dbReference type="InterPro" id="IPR033336">
    <property type="entry name" value="SAXO1/2"/>
</dbReference>
<dbReference type="GO" id="GO:0036126">
    <property type="term" value="C:sperm flagellum"/>
    <property type="evidence" value="ECO:0007669"/>
    <property type="project" value="TreeGrafter"/>
</dbReference>
<dbReference type="PANTHER" id="PTHR31516:SF17">
    <property type="entry name" value="STABILIZER OF AXONEMAL MICROTUBULES 2"/>
    <property type="match status" value="1"/>
</dbReference>
<dbReference type="GO" id="GO:0008017">
    <property type="term" value="F:microtubule binding"/>
    <property type="evidence" value="ECO:0007669"/>
    <property type="project" value="InterPro"/>
</dbReference>
<evidence type="ECO:0000256" key="1">
    <source>
        <dbReference type="ARBA" id="ARBA00008738"/>
    </source>
</evidence>
<comment type="caution">
    <text evidence="2">The sequence shown here is derived from an EMBL/GenBank/DDBJ whole genome shotgun (WGS) entry which is preliminary data.</text>
</comment>
<accession>A0AA40FUK7</accession>
<dbReference type="AlphaFoldDB" id="A0AA40FUK7"/>
<reference evidence="2" key="1">
    <citation type="submission" date="2021-10" db="EMBL/GenBank/DDBJ databases">
        <title>Melipona bicolor Genome sequencing and assembly.</title>
        <authorList>
            <person name="Araujo N.S."/>
            <person name="Arias M.C."/>
        </authorList>
    </citation>
    <scope>NUCLEOTIDE SEQUENCE</scope>
    <source>
        <strain evidence="2">USP_2M_L1-L4_2017</strain>
        <tissue evidence="2">Whole body</tissue>
    </source>
</reference>